<dbReference type="GeneID" id="36511581"/>
<dbReference type="Proteomes" id="UP000244727">
    <property type="component" value="Chromosome"/>
</dbReference>
<accession>A0A2R4X490</accession>
<dbReference type="InterPro" id="IPR036388">
    <property type="entry name" value="WH-like_DNA-bd_sf"/>
</dbReference>
<evidence type="ECO:0000313" key="1">
    <source>
        <dbReference type="EMBL" id="AWB28616.1"/>
    </source>
</evidence>
<keyword evidence="2" id="KW-1185">Reference proteome</keyword>
<evidence type="ECO:0000313" key="2">
    <source>
        <dbReference type="Proteomes" id="UP000244727"/>
    </source>
</evidence>
<name>A0A2R4X490_9EURY</name>
<proteinExistence type="predicted"/>
<dbReference type="RefSeq" id="WP_108384064.1">
    <property type="nucleotide sequence ID" value="NZ_CP028858.1"/>
</dbReference>
<dbReference type="EMBL" id="CP028858">
    <property type="protein sequence ID" value="AWB28616.1"/>
    <property type="molecule type" value="Genomic_DNA"/>
</dbReference>
<dbReference type="InterPro" id="IPR036390">
    <property type="entry name" value="WH_DNA-bd_sf"/>
</dbReference>
<sequence length="143" mass="15854">MHPGATRTGGDATPTGATDEFDTWLALQRATDDTRANLIADIVGHPAGAPSVAELDYTNPSLGTDAIRRHLGILQDVGVVEQRVVEPGERVRGYPYTFYAITDAARALFDRNDLFPVAAWRRQYDRIEKTSEIRDLESMPRPE</sequence>
<gene>
    <name evidence="1" type="ORF">HARCEL1_03700</name>
</gene>
<dbReference type="Gene3D" id="1.10.10.10">
    <property type="entry name" value="Winged helix-like DNA-binding domain superfamily/Winged helix DNA-binding domain"/>
    <property type="match status" value="1"/>
</dbReference>
<organism evidence="1 2">
    <name type="scientific">Halococcoides cellulosivorans</name>
    <dbReference type="NCBI Taxonomy" id="1679096"/>
    <lineage>
        <taxon>Archaea</taxon>
        <taxon>Methanobacteriati</taxon>
        <taxon>Methanobacteriota</taxon>
        <taxon>Stenosarchaea group</taxon>
        <taxon>Halobacteria</taxon>
        <taxon>Halobacteriales</taxon>
        <taxon>Haloarculaceae</taxon>
        <taxon>Halococcoides</taxon>
    </lineage>
</organism>
<dbReference type="AlphaFoldDB" id="A0A2R4X490"/>
<dbReference type="SUPFAM" id="SSF46785">
    <property type="entry name" value="Winged helix' DNA-binding domain"/>
    <property type="match status" value="1"/>
</dbReference>
<protein>
    <submittedName>
        <fullName evidence="1">Transcriptional regulator</fullName>
    </submittedName>
</protein>
<reference evidence="1 2" key="1">
    <citation type="submission" date="2018-04" db="EMBL/GenBank/DDBJ databases">
        <title>Halococcoides cellulosivorans gen. nov., sp. nov., an extremely halophilic cellulose-utilizing haloarchaeon from hypersaline lakes.</title>
        <authorList>
            <person name="Sorokin D.Y."/>
            <person name="Toshchakov S.V."/>
            <person name="Samarov N.I."/>
            <person name="Korzhenkov A."/>
            <person name="Kublanov I.V."/>
        </authorList>
    </citation>
    <scope>NUCLEOTIDE SEQUENCE [LARGE SCALE GENOMIC DNA]</scope>
    <source>
        <strain evidence="1 2">HArcel1</strain>
    </source>
</reference>
<dbReference type="KEGG" id="harc:HARCEL1_03700"/>